<sequence length="419" mass="45449">MKALIPFLVILFFASCSGDGTVDSGEDDGMGMVDDGPDIGDGSVFLGFTPCEAGIATVYPCEGYDLLFQMRLDAFKASAGNDIWGWTDASTGNEYALVGLDNGTAFVDITDTSNPVYLGKLPTATESSIWRDIKVYGDYAFIVSEAANHGMQVFDLKKLRNVTDPPQLFASDARYTGIGNAHNIVINEETGFAYPVGTARNDAFNGGVHFVDIQNPTSPTGVGGYGANGYTHDAQVITYNGPDTDYSGREIFIGANETQIAIADITDKSNPTEIATLTYANRGYTHQGWFTDNHRYYILGDETDEINFGFDSRTLVFDMTDLDNPVLHTTYIGPTSATDHNGYVKGNEFFLANYSAGIRVLDISGIDSETITETGFFDTHPSNNVPGFDGVWSVYPYFESGKIIINDTEAGLFVVQKSN</sequence>
<dbReference type="InterPro" id="IPR027589">
    <property type="entry name" value="Choice_anch_B"/>
</dbReference>
<dbReference type="EMBL" id="JBHUHU010000003">
    <property type="protein sequence ID" value="MFD2100289.1"/>
    <property type="molecule type" value="Genomic_DNA"/>
</dbReference>
<dbReference type="PROSITE" id="PS51257">
    <property type="entry name" value="PROKAR_LIPOPROTEIN"/>
    <property type="match status" value="1"/>
</dbReference>
<keyword evidence="1" id="KW-0732">Signal</keyword>
<dbReference type="PANTHER" id="PTHR38787">
    <property type="entry name" value="REGULATORY P DOMAIN-CONTAINING PROTEIN"/>
    <property type="match status" value="1"/>
</dbReference>
<keyword evidence="3" id="KW-1185">Reference proteome</keyword>
<dbReference type="InterPro" id="IPR011048">
    <property type="entry name" value="Haem_d1_sf"/>
</dbReference>
<dbReference type="RefSeq" id="WP_379831008.1">
    <property type="nucleotide sequence ID" value="NZ_JBHUHU010000003.1"/>
</dbReference>
<dbReference type="InterPro" id="IPR013211">
    <property type="entry name" value="LVIVD"/>
</dbReference>
<organism evidence="2 3">
    <name type="scientific">Flagellimonas iocasae</name>
    <dbReference type="NCBI Taxonomy" id="2055905"/>
    <lineage>
        <taxon>Bacteria</taxon>
        <taxon>Pseudomonadati</taxon>
        <taxon>Bacteroidota</taxon>
        <taxon>Flavobacteriia</taxon>
        <taxon>Flavobacteriales</taxon>
        <taxon>Flavobacteriaceae</taxon>
        <taxon>Flagellimonas</taxon>
    </lineage>
</organism>
<dbReference type="PANTHER" id="PTHR38787:SF3">
    <property type="entry name" value="REGULATORY P DOMAIN-CONTAINING PROTEIN"/>
    <property type="match status" value="1"/>
</dbReference>
<gene>
    <name evidence="2" type="ORF">ACFSJE_10920</name>
</gene>
<dbReference type="Pfam" id="PF08309">
    <property type="entry name" value="LVIVD"/>
    <property type="match status" value="4"/>
</dbReference>
<comment type="caution">
    <text evidence="2">The sequence shown here is derived from an EMBL/GenBank/DDBJ whole genome shotgun (WGS) entry which is preliminary data.</text>
</comment>
<proteinExistence type="predicted"/>
<dbReference type="SUPFAM" id="SSF51004">
    <property type="entry name" value="C-terminal (heme d1) domain of cytochrome cd1-nitrite reductase"/>
    <property type="match status" value="1"/>
</dbReference>
<protein>
    <submittedName>
        <fullName evidence="2">Choice-of-anchor B family protein</fullName>
    </submittedName>
</protein>
<evidence type="ECO:0000256" key="1">
    <source>
        <dbReference type="SAM" id="SignalP"/>
    </source>
</evidence>
<dbReference type="Proteomes" id="UP001597342">
    <property type="component" value="Unassembled WGS sequence"/>
</dbReference>
<dbReference type="NCBIfam" id="TIGR04312">
    <property type="entry name" value="choice_anch_B"/>
    <property type="match status" value="1"/>
</dbReference>
<reference evidence="3" key="1">
    <citation type="journal article" date="2019" name="Int. J. Syst. Evol. Microbiol.">
        <title>The Global Catalogue of Microorganisms (GCM) 10K type strain sequencing project: providing services to taxonomists for standard genome sequencing and annotation.</title>
        <authorList>
            <consortium name="The Broad Institute Genomics Platform"/>
            <consortium name="The Broad Institute Genome Sequencing Center for Infectious Disease"/>
            <person name="Wu L."/>
            <person name="Ma J."/>
        </authorList>
    </citation>
    <scope>NUCLEOTIDE SEQUENCE [LARGE SCALE GENOMIC DNA]</scope>
    <source>
        <strain evidence="3">JCM 3389</strain>
    </source>
</reference>
<evidence type="ECO:0000313" key="3">
    <source>
        <dbReference type="Proteomes" id="UP001597342"/>
    </source>
</evidence>
<evidence type="ECO:0000313" key="2">
    <source>
        <dbReference type="EMBL" id="MFD2100289.1"/>
    </source>
</evidence>
<accession>A0ABW4XZ37</accession>
<feature type="chain" id="PRO_5047030567" evidence="1">
    <location>
        <begin position="19"/>
        <end position="419"/>
    </location>
</feature>
<feature type="signal peptide" evidence="1">
    <location>
        <begin position="1"/>
        <end position="18"/>
    </location>
</feature>
<name>A0ABW4XZ37_9FLAO</name>